<dbReference type="Gene3D" id="2.60.40.1120">
    <property type="entry name" value="Carboxypeptidase-like, regulatory domain"/>
    <property type="match status" value="1"/>
</dbReference>
<feature type="transmembrane region" description="Helical" evidence="1">
    <location>
        <begin position="109"/>
        <end position="127"/>
    </location>
</feature>
<feature type="transmembrane region" description="Helical" evidence="1">
    <location>
        <begin position="181"/>
        <end position="201"/>
    </location>
</feature>
<dbReference type="RefSeq" id="WP_314514217.1">
    <property type="nucleotide sequence ID" value="NZ_JASJOU010000008.1"/>
</dbReference>
<evidence type="ECO:0000256" key="1">
    <source>
        <dbReference type="SAM" id="Phobius"/>
    </source>
</evidence>
<dbReference type="GO" id="GO:0004180">
    <property type="term" value="F:carboxypeptidase activity"/>
    <property type="evidence" value="ECO:0007669"/>
    <property type="project" value="UniProtKB-KW"/>
</dbReference>
<accession>A0AAE3UHK9</accession>
<proteinExistence type="predicted"/>
<keyword evidence="1" id="KW-0812">Transmembrane</keyword>
<evidence type="ECO:0000313" key="2">
    <source>
        <dbReference type="EMBL" id="MDJ1503597.1"/>
    </source>
</evidence>
<comment type="caution">
    <text evidence="2">The sequence shown here is derived from an EMBL/GenBank/DDBJ whole genome shotgun (WGS) entry which is preliminary data.</text>
</comment>
<dbReference type="InterPro" id="IPR008969">
    <property type="entry name" value="CarboxyPept-like_regulatory"/>
</dbReference>
<keyword evidence="1" id="KW-1133">Transmembrane helix</keyword>
<feature type="transmembrane region" description="Helical" evidence="1">
    <location>
        <begin position="147"/>
        <end position="169"/>
    </location>
</feature>
<dbReference type="AlphaFoldDB" id="A0AAE3UHK9"/>
<keyword evidence="2" id="KW-0645">Protease</keyword>
<dbReference type="Proteomes" id="UP001232063">
    <property type="component" value="Unassembled WGS sequence"/>
</dbReference>
<protein>
    <submittedName>
        <fullName evidence="2">Carboxypeptidase-like regulatory domain-containing protein</fullName>
    </submittedName>
</protein>
<keyword evidence="2" id="KW-0121">Carboxypeptidase</keyword>
<dbReference type="EMBL" id="JASJOU010000008">
    <property type="protein sequence ID" value="MDJ1503597.1"/>
    <property type="molecule type" value="Genomic_DNA"/>
</dbReference>
<organism evidence="2 3">
    <name type="scientific">Xanthocytophaga agilis</name>
    <dbReference type="NCBI Taxonomy" id="3048010"/>
    <lineage>
        <taxon>Bacteria</taxon>
        <taxon>Pseudomonadati</taxon>
        <taxon>Bacteroidota</taxon>
        <taxon>Cytophagia</taxon>
        <taxon>Cytophagales</taxon>
        <taxon>Rhodocytophagaceae</taxon>
        <taxon>Xanthocytophaga</taxon>
    </lineage>
</organism>
<gene>
    <name evidence="2" type="ORF">QNI22_23220</name>
</gene>
<keyword evidence="2" id="KW-0378">Hydrolase</keyword>
<evidence type="ECO:0000313" key="3">
    <source>
        <dbReference type="Proteomes" id="UP001232063"/>
    </source>
</evidence>
<dbReference type="SUPFAM" id="SSF49464">
    <property type="entry name" value="Carboxypeptidase regulatory domain-like"/>
    <property type="match status" value="1"/>
</dbReference>
<keyword evidence="3" id="KW-1185">Reference proteome</keyword>
<reference evidence="2" key="1">
    <citation type="submission" date="2023-05" db="EMBL/GenBank/DDBJ databases">
        <authorList>
            <person name="Zhang X."/>
        </authorList>
    </citation>
    <scope>NUCLEOTIDE SEQUENCE</scope>
    <source>
        <strain evidence="2">BD1B2-1</strain>
    </source>
</reference>
<sequence>MPNITGKVVDFNNSPVSSAILVLREEEVSSQIQQSDTEGKFVFVNVKPSIYKLSVLIPKNNYVSEQTIQMLTDQTTDTHADFLVDMSLVPKTGSSVGFFANDKYVYLKYIQYIFLAGTGWFFFYKLIGDKLSFELLLLKDMSIARGVITYLVAVTTIAMAALLMLASILTGGKDLDKRFALGKEILTLLIGILGTIIGFYYGSSTKDNATAAIPASDSVRVQNIKVIPESPRAGTRFNLKMQVTGGKKPYLYSIDFKPAKSINGEITDKQSESGIIEETFMLDTNVKNLTQVGFIIQGTDSENKPFRYPSSGEQKITLKK</sequence>
<name>A0AAE3UHK9_9BACT</name>
<keyword evidence="1" id="KW-0472">Membrane</keyword>